<dbReference type="Gene3D" id="3.40.190.120">
    <property type="entry name" value="Osmoprotection protein (prox), domain 2"/>
    <property type="match status" value="1"/>
</dbReference>
<dbReference type="EMBL" id="SMLA01000077">
    <property type="protein sequence ID" value="TDD81503.1"/>
    <property type="molecule type" value="Genomic_DNA"/>
</dbReference>
<protein>
    <recommendedName>
        <fullName evidence="1">ABC-type glycine betaine transport system substrate-binding domain-containing protein</fullName>
    </recommendedName>
</protein>
<dbReference type="InterPro" id="IPR007210">
    <property type="entry name" value="ABC_Gly_betaine_transp_sub-bd"/>
</dbReference>
<comment type="caution">
    <text evidence="2">The sequence shown here is derived from an EMBL/GenBank/DDBJ whole genome shotgun (WGS) entry which is preliminary data.</text>
</comment>
<evidence type="ECO:0000259" key="1">
    <source>
        <dbReference type="Pfam" id="PF04069"/>
    </source>
</evidence>
<organism evidence="2 3">
    <name type="scientific">Saccharopolyspora karakumensis</name>
    <dbReference type="NCBI Taxonomy" id="2530386"/>
    <lineage>
        <taxon>Bacteria</taxon>
        <taxon>Bacillati</taxon>
        <taxon>Actinomycetota</taxon>
        <taxon>Actinomycetes</taxon>
        <taxon>Pseudonocardiales</taxon>
        <taxon>Pseudonocardiaceae</taxon>
        <taxon>Saccharopolyspora</taxon>
    </lineage>
</organism>
<name>A0A4R5B8R3_9PSEU</name>
<dbReference type="Gene3D" id="3.40.190.10">
    <property type="entry name" value="Periplasmic binding protein-like II"/>
    <property type="match status" value="1"/>
</dbReference>
<evidence type="ECO:0000313" key="3">
    <source>
        <dbReference type="Proteomes" id="UP000294723"/>
    </source>
</evidence>
<reference evidence="2 3" key="1">
    <citation type="submission" date="2019-03" db="EMBL/GenBank/DDBJ databases">
        <title>Draft genome sequences of novel Actinobacteria.</title>
        <authorList>
            <person name="Sahin N."/>
            <person name="Ay H."/>
            <person name="Saygin H."/>
        </authorList>
    </citation>
    <scope>NUCLEOTIDE SEQUENCE [LARGE SCALE GENOMIC DNA]</scope>
    <source>
        <strain evidence="2 3">5K548</strain>
    </source>
</reference>
<proteinExistence type="predicted"/>
<dbReference type="GO" id="GO:0022857">
    <property type="term" value="F:transmembrane transporter activity"/>
    <property type="evidence" value="ECO:0007669"/>
    <property type="project" value="InterPro"/>
</dbReference>
<gene>
    <name evidence="2" type="ORF">E1202_28945</name>
</gene>
<dbReference type="Pfam" id="PF04069">
    <property type="entry name" value="OpuAC"/>
    <property type="match status" value="1"/>
</dbReference>
<evidence type="ECO:0000313" key="2">
    <source>
        <dbReference type="EMBL" id="TDD81503.1"/>
    </source>
</evidence>
<dbReference type="Proteomes" id="UP000294723">
    <property type="component" value="Unassembled WGS sequence"/>
</dbReference>
<feature type="domain" description="ABC-type glycine betaine transport system substrate-binding" evidence="1">
    <location>
        <begin position="45"/>
        <end position="310"/>
    </location>
</feature>
<dbReference type="AlphaFoldDB" id="A0A4R5B8R3"/>
<accession>A0A4R5B8R3</accession>
<keyword evidence="3" id="KW-1185">Reference proteome</keyword>
<sequence length="316" mass="34138">MALAAVLATGCSGASGSTEQTVPEQQQLASGLIAREFDLAGVHFTVGSKEFTEQVILGKIMAYALNAAGAKTTDQTGLSGSTIARSALQSGQIDMYWEYAGTGWSQFLQHDKPVPGDVEQFHATAGEDSRNGIAWLGPARFGNQYAIARAGNAPGPAGEVNSLGQLKEFVAQHPDQATLCGASEFLDRELEPFQEAYDVRFPSTQVYQNAFALNYVNVAKASPCRFAEVFTTDARIKSMNLHVLHDEKTQFSTQLAALTTRNDVAREHPQIAELARRLGHELTEDTMIELNGMVDLEGATPDEAALHFLRTRGFIG</sequence>
<dbReference type="SUPFAM" id="SSF53850">
    <property type="entry name" value="Periplasmic binding protein-like II"/>
    <property type="match status" value="1"/>
</dbReference>
<dbReference type="GO" id="GO:0043190">
    <property type="term" value="C:ATP-binding cassette (ABC) transporter complex"/>
    <property type="evidence" value="ECO:0007669"/>
    <property type="project" value="InterPro"/>
</dbReference>